<dbReference type="eggNOG" id="ENOG502QTTG">
    <property type="taxonomic scope" value="Eukaryota"/>
</dbReference>
<dbReference type="Gramene" id="EOY09991">
    <property type="protein sequence ID" value="EOY09991"/>
    <property type="gene ID" value="TCM_025360"/>
</dbReference>
<protein>
    <submittedName>
        <fullName evidence="1">Tudor/PWWP/MBT superfamily protein</fullName>
    </submittedName>
</protein>
<keyword evidence="2" id="KW-1185">Reference proteome</keyword>
<dbReference type="AlphaFoldDB" id="A0A061EYW4"/>
<dbReference type="InParanoid" id="A0A061EYW4"/>
<dbReference type="HOGENOM" id="CLU_919548_0_0_1"/>
<dbReference type="EMBL" id="CM001883">
    <property type="protein sequence ID" value="EOY09991.1"/>
    <property type="molecule type" value="Genomic_DNA"/>
</dbReference>
<dbReference type="OMA" id="PREHISC"/>
<name>A0A061EYW4_THECC</name>
<sequence length="303" mass="33776">MKEVDRLIIDKEALPLLESLSIGPIPKLEEVPSGIYHLKSLVNCNSMACQENLHALGWENHAAVKREWEDKVWHFDPVLAGHRHFGGRKRSMLIDADLKVQAGYQKEPVPIVSLMCKLDGKAIIGHPIQIDALEDSSTETLLSTNGYLSHGLVNHDGYTSLPPARRTTKRTNFRVPRPRPPSALGSYEADEYHSLDREGKPPFKKYKVGSSEHKAGLVKKSISHVPRSPTDRKFQREFPKKVGLSSSQKTRILSSIGMEQNLSSKTTRDRGNCQMHGLIKPDSSGPTTVAFVPVKLKMSSVNF</sequence>
<organism evidence="1 2">
    <name type="scientific">Theobroma cacao</name>
    <name type="common">Cacao</name>
    <name type="synonym">Cocoa</name>
    <dbReference type="NCBI Taxonomy" id="3641"/>
    <lineage>
        <taxon>Eukaryota</taxon>
        <taxon>Viridiplantae</taxon>
        <taxon>Streptophyta</taxon>
        <taxon>Embryophyta</taxon>
        <taxon>Tracheophyta</taxon>
        <taxon>Spermatophyta</taxon>
        <taxon>Magnoliopsida</taxon>
        <taxon>eudicotyledons</taxon>
        <taxon>Gunneridae</taxon>
        <taxon>Pentapetalae</taxon>
        <taxon>rosids</taxon>
        <taxon>malvids</taxon>
        <taxon>Malvales</taxon>
        <taxon>Malvaceae</taxon>
        <taxon>Byttnerioideae</taxon>
        <taxon>Theobroma</taxon>
    </lineage>
</organism>
<dbReference type="PANTHER" id="PTHR33697:SF2">
    <property type="entry name" value="T17B22.17 PROTEIN"/>
    <property type="match status" value="1"/>
</dbReference>
<dbReference type="InterPro" id="IPR044679">
    <property type="entry name" value="PWWP2-like"/>
</dbReference>
<evidence type="ECO:0000313" key="1">
    <source>
        <dbReference type="EMBL" id="EOY09991.1"/>
    </source>
</evidence>
<dbReference type="Proteomes" id="UP000026915">
    <property type="component" value="Chromosome 5"/>
</dbReference>
<evidence type="ECO:0000313" key="2">
    <source>
        <dbReference type="Proteomes" id="UP000026915"/>
    </source>
</evidence>
<accession>A0A061EYW4</accession>
<dbReference type="STRING" id="3641.A0A061EYW4"/>
<reference evidence="1 2" key="1">
    <citation type="journal article" date="2013" name="Genome Biol.">
        <title>The genome sequence of the most widely cultivated cacao type and its use to identify candidate genes regulating pod color.</title>
        <authorList>
            <person name="Motamayor J.C."/>
            <person name="Mockaitis K."/>
            <person name="Schmutz J."/>
            <person name="Haiminen N."/>
            <person name="Iii D.L."/>
            <person name="Cornejo O."/>
            <person name="Findley S.D."/>
            <person name="Zheng P."/>
            <person name="Utro F."/>
            <person name="Royaert S."/>
            <person name="Saski C."/>
            <person name="Jenkins J."/>
            <person name="Podicheti R."/>
            <person name="Zhao M."/>
            <person name="Scheffler B.E."/>
            <person name="Stack J.C."/>
            <person name="Feltus F.A."/>
            <person name="Mustiga G.M."/>
            <person name="Amores F."/>
            <person name="Phillips W."/>
            <person name="Marelli J.P."/>
            <person name="May G.D."/>
            <person name="Shapiro H."/>
            <person name="Ma J."/>
            <person name="Bustamante C.D."/>
            <person name="Schnell R.J."/>
            <person name="Main D."/>
            <person name="Gilbert D."/>
            <person name="Parida L."/>
            <person name="Kuhn D.N."/>
        </authorList>
    </citation>
    <scope>NUCLEOTIDE SEQUENCE [LARGE SCALE GENOMIC DNA]</scope>
    <source>
        <strain evidence="2">cv. Matina 1-6</strain>
    </source>
</reference>
<gene>
    <name evidence="1" type="ORF">TCM_025360</name>
</gene>
<proteinExistence type="predicted"/>
<dbReference type="PANTHER" id="PTHR33697">
    <property type="entry name" value="T17B22.17 PROTEIN-RELATED"/>
    <property type="match status" value="1"/>
</dbReference>